<evidence type="ECO:0000259" key="3">
    <source>
        <dbReference type="Pfam" id="PF03446"/>
    </source>
</evidence>
<dbReference type="EMBL" id="LR215973">
    <property type="protein sequence ID" value="VFB00341.1"/>
    <property type="molecule type" value="Genomic_DNA"/>
</dbReference>
<dbReference type="Gene3D" id="3.40.50.720">
    <property type="entry name" value="NAD(P)-binding Rossmann-like Domain"/>
    <property type="match status" value="1"/>
</dbReference>
<dbReference type="GO" id="GO:0050661">
    <property type="term" value="F:NADP binding"/>
    <property type="evidence" value="ECO:0007669"/>
    <property type="project" value="InterPro"/>
</dbReference>
<organism evidence="5 6">
    <name type="scientific">Nocardia cyriacigeorgica</name>
    <dbReference type="NCBI Taxonomy" id="135487"/>
    <lineage>
        <taxon>Bacteria</taxon>
        <taxon>Bacillati</taxon>
        <taxon>Actinomycetota</taxon>
        <taxon>Actinomycetes</taxon>
        <taxon>Mycobacteriales</taxon>
        <taxon>Nocardiaceae</taxon>
        <taxon>Nocardia</taxon>
    </lineage>
</organism>
<dbReference type="PIRSF" id="PIRSF000103">
    <property type="entry name" value="HIBADH"/>
    <property type="match status" value="1"/>
</dbReference>
<feature type="domain" description="NADPH-dependent reductive aminase-like C-terminal" evidence="4">
    <location>
        <begin position="165"/>
        <end position="276"/>
    </location>
</feature>
<evidence type="ECO:0000256" key="2">
    <source>
        <dbReference type="ARBA" id="ARBA00023002"/>
    </source>
</evidence>
<dbReference type="PANTHER" id="PTHR43580:SF2">
    <property type="entry name" value="CYTOKINE-LIKE NUCLEAR FACTOR N-PAC"/>
    <property type="match status" value="1"/>
</dbReference>
<protein>
    <submittedName>
        <fullName evidence="5">Tartronate semialdehyde reductase</fullName>
    </submittedName>
</protein>
<dbReference type="SUPFAM" id="SSF51735">
    <property type="entry name" value="NAD(P)-binding Rossmann-fold domains"/>
    <property type="match status" value="1"/>
</dbReference>
<dbReference type="InterPro" id="IPR048666">
    <property type="entry name" value="RedAm-like_C"/>
</dbReference>
<reference evidence="5 6" key="1">
    <citation type="submission" date="2019-02" db="EMBL/GenBank/DDBJ databases">
        <authorList>
            <consortium name="Pathogen Informatics"/>
        </authorList>
    </citation>
    <scope>NUCLEOTIDE SEQUENCE [LARGE SCALE GENOMIC DNA]</scope>
    <source>
        <strain evidence="5 6">3012STDY6756504</strain>
    </source>
</reference>
<dbReference type="AlphaFoldDB" id="A0A4U8W2L7"/>
<proteinExistence type="inferred from homology"/>
<dbReference type="Pfam" id="PF03446">
    <property type="entry name" value="NAD_binding_2"/>
    <property type="match status" value="1"/>
</dbReference>
<dbReference type="InterPro" id="IPR036291">
    <property type="entry name" value="NAD(P)-bd_dom_sf"/>
</dbReference>
<dbReference type="InterPro" id="IPR013328">
    <property type="entry name" value="6PGD_dom2"/>
</dbReference>
<evidence type="ECO:0000259" key="4">
    <source>
        <dbReference type="Pfam" id="PF21761"/>
    </source>
</evidence>
<evidence type="ECO:0000313" key="6">
    <source>
        <dbReference type="Proteomes" id="UP000290439"/>
    </source>
</evidence>
<dbReference type="Proteomes" id="UP000290439">
    <property type="component" value="Chromosome"/>
</dbReference>
<dbReference type="Gene3D" id="1.10.1040.10">
    <property type="entry name" value="N-(1-d-carboxylethyl)-l-norvaline Dehydrogenase, domain 2"/>
    <property type="match status" value="1"/>
</dbReference>
<dbReference type="InterPro" id="IPR006115">
    <property type="entry name" value="6PGDH_NADP-bd"/>
</dbReference>
<dbReference type="PANTHER" id="PTHR43580">
    <property type="entry name" value="OXIDOREDUCTASE GLYR1-RELATED"/>
    <property type="match status" value="1"/>
</dbReference>
<sequence>MPASERARSVTVIGLGPMGQAMVRAYLEAGTAVTVWNRSAEKVEAMAELGATGAATVADALAGAELIVLSLTQYDAMYDVLGQAADRLPGKVVVNMSSDSPENTRRGAAWIRSRCGEFLAGGVMAQPGDLAGPSSYIFYSGPQEVFEEHRELLAPLGAPEYLGTDDGLAQLYYQAMFALFMPMLLGYEQAMAMIEGSGSRISRFLPYAQRSLGSVADLYAVWADMAEAGGWGDLAHLRMMDAGARHIVQTGAASGVDTALAEAVSGYWQRALAASADAGRPVPTFRLFRGHAA</sequence>
<dbReference type="InterPro" id="IPR015815">
    <property type="entry name" value="HIBADH-related"/>
</dbReference>
<dbReference type="InterPro" id="IPR051265">
    <property type="entry name" value="HIBADH-related_NP60_sf"/>
</dbReference>
<evidence type="ECO:0000256" key="1">
    <source>
        <dbReference type="ARBA" id="ARBA00009080"/>
    </source>
</evidence>
<dbReference type="RefSeq" id="WP_130918236.1">
    <property type="nucleotide sequence ID" value="NZ_LR215973.1"/>
</dbReference>
<keyword evidence="2" id="KW-0560">Oxidoreductase</keyword>
<dbReference type="GO" id="GO:0016491">
    <property type="term" value="F:oxidoreductase activity"/>
    <property type="evidence" value="ECO:0007669"/>
    <property type="project" value="UniProtKB-KW"/>
</dbReference>
<dbReference type="Pfam" id="PF21761">
    <property type="entry name" value="RedAm-like_C"/>
    <property type="match status" value="1"/>
</dbReference>
<evidence type="ECO:0000313" key="5">
    <source>
        <dbReference type="EMBL" id="VFB00341.1"/>
    </source>
</evidence>
<comment type="similarity">
    <text evidence="1">Belongs to the HIBADH-related family.</text>
</comment>
<gene>
    <name evidence="5" type="ORF">NCTC10797_04136</name>
</gene>
<feature type="domain" description="6-phosphogluconate dehydrogenase NADP-binding" evidence="3">
    <location>
        <begin position="10"/>
        <end position="158"/>
    </location>
</feature>
<accession>A0A4U8W2L7</accession>
<name>A0A4U8W2L7_9NOCA</name>